<reference evidence="1 2" key="1">
    <citation type="submission" date="2018-08" db="EMBL/GenBank/DDBJ databases">
        <title>Complete genomic analysis of a Citrobacter pasteurii isolated from cockles (Cerastoderma edule) containing a new chromosomic qnrB allele.</title>
        <authorList>
            <person name="Rodrigues A."/>
            <person name="Baptista T."/>
            <person name="Quesada A."/>
            <person name="Campos M.J."/>
        </authorList>
    </citation>
    <scope>NUCLEOTIDE SEQUENCE [LARGE SCALE GENOMIC DNA]</scope>
    <source>
        <strain evidence="1 2">BA18</strain>
    </source>
</reference>
<dbReference type="KEGG" id="cpar:CUC49_03440"/>
<dbReference type="Proteomes" id="UP000468420">
    <property type="component" value="Unassembled WGS sequence"/>
</dbReference>
<proteinExistence type="predicted"/>
<protein>
    <submittedName>
        <fullName evidence="1">Addiction module toxin RelE</fullName>
    </submittedName>
</protein>
<sequence length="40" mass="4623">MKTARYTTTFLMHRGGKNASHQALTTLSDRCEWAKPTKRQ</sequence>
<dbReference type="EMBL" id="QRDC01000014">
    <property type="protein sequence ID" value="KAA1276382.1"/>
    <property type="molecule type" value="Genomic_DNA"/>
</dbReference>
<name>A0A6N6K051_9ENTR</name>
<comment type="caution">
    <text evidence="1">The sequence shown here is derived from an EMBL/GenBank/DDBJ whole genome shotgun (WGS) entry which is preliminary data.</text>
</comment>
<gene>
    <name evidence="1" type="ORF">DXF85_16955</name>
</gene>
<organism evidence="1 2">
    <name type="scientific">Citrobacter pasteurii</name>
    <dbReference type="NCBI Taxonomy" id="1563222"/>
    <lineage>
        <taxon>Bacteria</taxon>
        <taxon>Pseudomonadati</taxon>
        <taxon>Pseudomonadota</taxon>
        <taxon>Gammaproteobacteria</taxon>
        <taxon>Enterobacterales</taxon>
        <taxon>Enterobacteriaceae</taxon>
        <taxon>Citrobacter</taxon>
    </lineage>
</organism>
<evidence type="ECO:0000313" key="1">
    <source>
        <dbReference type="EMBL" id="KAA1276382.1"/>
    </source>
</evidence>
<evidence type="ECO:0000313" key="2">
    <source>
        <dbReference type="Proteomes" id="UP000468420"/>
    </source>
</evidence>
<accession>A0A6N6K051</accession>
<dbReference type="AlphaFoldDB" id="A0A6N6K051"/>